<proteinExistence type="predicted"/>
<feature type="domain" description="Glycosyltransferase subfamily 4-like N-terminal" evidence="2">
    <location>
        <begin position="17"/>
        <end position="183"/>
    </location>
</feature>
<evidence type="ECO:0000313" key="4">
    <source>
        <dbReference type="Proteomes" id="UP000178264"/>
    </source>
</evidence>
<dbReference type="GO" id="GO:0016757">
    <property type="term" value="F:glycosyltransferase activity"/>
    <property type="evidence" value="ECO:0007669"/>
    <property type="project" value="InterPro"/>
</dbReference>
<evidence type="ECO:0000313" key="3">
    <source>
        <dbReference type="EMBL" id="OGL88952.1"/>
    </source>
</evidence>
<dbReference type="InterPro" id="IPR028098">
    <property type="entry name" value="Glyco_trans_4-like_N"/>
</dbReference>
<dbReference type="PANTHER" id="PTHR45947:SF3">
    <property type="entry name" value="SULFOQUINOVOSYL TRANSFERASE SQD2"/>
    <property type="match status" value="1"/>
</dbReference>
<comment type="caution">
    <text evidence="3">The sequence shown here is derived from an EMBL/GenBank/DDBJ whole genome shotgun (WGS) entry which is preliminary data.</text>
</comment>
<accession>A0A1F7VEH8</accession>
<protein>
    <recommendedName>
        <fullName evidence="5">Glycosyl transferase family 1 domain-containing protein</fullName>
    </recommendedName>
</protein>
<name>A0A1F7VEH8_9BACT</name>
<organism evidence="3 4">
    <name type="scientific">Candidatus Uhrbacteria bacterium RIFCSPLOWO2_02_FULL_49_11</name>
    <dbReference type="NCBI Taxonomy" id="1802409"/>
    <lineage>
        <taxon>Bacteria</taxon>
        <taxon>Candidatus Uhriibacteriota</taxon>
    </lineage>
</organism>
<evidence type="ECO:0000259" key="1">
    <source>
        <dbReference type="Pfam" id="PF00534"/>
    </source>
</evidence>
<dbReference type="InterPro" id="IPR050194">
    <property type="entry name" value="Glycosyltransferase_grp1"/>
</dbReference>
<dbReference type="Gene3D" id="3.40.50.2000">
    <property type="entry name" value="Glycogen Phosphorylase B"/>
    <property type="match status" value="2"/>
</dbReference>
<dbReference type="EMBL" id="MGER01000005">
    <property type="protein sequence ID" value="OGL88952.1"/>
    <property type="molecule type" value="Genomic_DNA"/>
</dbReference>
<evidence type="ECO:0000259" key="2">
    <source>
        <dbReference type="Pfam" id="PF13439"/>
    </source>
</evidence>
<evidence type="ECO:0008006" key="5">
    <source>
        <dbReference type="Google" id="ProtNLM"/>
    </source>
</evidence>
<dbReference type="PANTHER" id="PTHR45947">
    <property type="entry name" value="SULFOQUINOVOSYL TRANSFERASE SQD2"/>
    <property type="match status" value="1"/>
</dbReference>
<feature type="domain" description="Glycosyl transferase family 1" evidence="1">
    <location>
        <begin position="196"/>
        <end position="362"/>
    </location>
</feature>
<dbReference type="CDD" id="cd03801">
    <property type="entry name" value="GT4_PimA-like"/>
    <property type="match status" value="1"/>
</dbReference>
<reference evidence="3 4" key="1">
    <citation type="journal article" date="2016" name="Nat. Commun.">
        <title>Thousands of microbial genomes shed light on interconnected biogeochemical processes in an aquifer system.</title>
        <authorList>
            <person name="Anantharaman K."/>
            <person name="Brown C.T."/>
            <person name="Hug L.A."/>
            <person name="Sharon I."/>
            <person name="Castelle C.J."/>
            <person name="Probst A.J."/>
            <person name="Thomas B.C."/>
            <person name="Singh A."/>
            <person name="Wilkins M.J."/>
            <person name="Karaoz U."/>
            <person name="Brodie E.L."/>
            <person name="Williams K.H."/>
            <person name="Hubbard S.S."/>
            <person name="Banfield J.F."/>
        </authorList>
    </citation>
    <scope>NUCLEOTIDE SEQUENCE [LARGE SCALE GENOMIC DNA]</scope>
</reference>
<dbReference type="InterPro" id="IPR001296">
    <property type="entry name" value="Glyco_trans_1"/>
</dbReference>
<sequence length="390" mass="44310">MPCPHILVFSLAYRPYVGGAEIALEEIARRLPQYFFTVITARALKNFDYVKLPDIEERDNIRVVRVGLHNRFFGQYTYPLSALKRAYREVRFMKPACVWGMLESYGGIAAALYHQRFPEIPYILTMQSGDSESFWSWRTWFWRPLYKKVFSQANAIQAISKYLAERAKEYGASGEIRVIPNGVANAFFKRINNEERKKLRLELGLGDDQICIITTSRLVNKNGIDTLIKGFSVWRQRGGNGVLLILGKGPQEKELKKLAHELGVSAYIKFLGEIPYQQLPHFYQSADIFIRPSRSEGLGNAFLEAMAAGIPVIGTPVGGIPDFLTHEQTGLLVPPDDPEALEKSISRLCSDPELKQNIVQEAWNLAQEKYSWDVVAKSMNNLLHNHVKIS</sequence>
<dbReference type="AlphaFoldDB" id="A0A1F7VEH8"/>
<dbReference type="SUPFAM" id="SSF53756">
    <property type="entry name" value="UDP-Glycosyltransferase/glycogen phosphorylase"/>
    <property type="match status" value="1"/>
</dbReference>
<dbReference type="Pfam" id="PF13439">
    <property type="entry name" value="Glyco_transf_4"/>
    <property type="match status" value="1"/>
</dbReference>
<dbReference type="Proteomes" id="UP000178264">
    <property type="component" value="Unassembled WGS sequence"/>
</dbReference>
<gene>
    <name evidence="3" type="ORF">A3I42_00760</name>
</gene>
<dbReference type="Pfam" id="PF00534">
    <property type="entry name" value="Glycos_transf_1"/>
    <property type="match status" value="1"/>
</dbReference>